<dbReference type="Pfam" id="PF17820">
    <property type="entry name" value="PDZ_6"/>
    <property type="match status" value="1"/>
</dbReference>
<dbReference type="InterPro" id="IPR005151">
    <property type="entry name" value="Tail-specific_protease"/>
</dbReference>
<dbReference type="CDD" id="cd06782">
    <property type="entry name" value="cpPDZ_CPP-like"/>
    <property type="match status" value="1"/>
</dbReference>
<dbReference type="GO" id="GO:0004175">
    <property type="term" value="F:endopeptidase activity"/>
    <property type="evidence" value="ECO:0007669"/>
    <property type="project" value="TreeGrafter"/>
</dbReference>
<dbReference type="PANTHER" id="PTHR32060">
    <property type="entry name" value="TAIL-SPECIFIC PROTEASE"/>
    <property type="match status" value="1"/>
</dbReference>
<accession>A0A2K1P4C3</accession>
<dbReference type="InterPro" id="IPR036034">
    <property type="entry name" value="PDZ_sf"/>
</dbReference>
<evidence type="ECO:0000256" key="1">
    <source>
        <dbReference type="ARBA" id="ARBA00009179"/>
    </source>
</evidence>
<dbReference type="Pfam" id="PF03572">
    <property type="entry name" value="Peptidase_S41"/>
    <property type="match status" value="1"/>
</dbReference>
<evidence type="ECO:0000313" key="8">
    <source>
        <dbReference type="Proteomes" id="UP000236434"/>
    </source>
</evidence>
<dbReference type="SMART" id="SM00228">
    <property type="entry name" value="PDZ"/>
    <property type="match status" value="1"/>
</dbReference>
<dbReference type="InterPro" id="IPR001478">
    <property type="entry name" value="PDZ"/>
</dbReference>
<dbReference type="Gene3D" id="3.90.226.10">
    <property type="entry name" value="2-enoyl-CoA Hydratase, Chain A, domain 1"/>
    <property type="match status" value="1"/>
</dbReference>
<dbReference type="SUPFAM" id="SSF52096">
    <property type="entry name" value="ClpP/crotonase"/>
    <property type="match status" value="1"/>
</dbReference>
<dbReference type="CDD" id="cd07560">
    <property type="entry name" value="Peptidase_S41_CPP"/>
    <property type="match status" value="1"/>
</dbReference>
<keyword evidence="2 5" id="KW-0645">Protease</keyword>
<name>A0A2K1P4C3_9BACT</name>
<dbReference type="InterPro" id="IPR041489">
    <property type="entry name" value="PDZ_6"/>
</dbReference>
<dbReference type="SUPFAM" id="SSF50156">
    <property type="entry name" value="PDZ domain-like"/>
    <property type="match status" value="1"/>
</dbReference>
<dbReference type="GO" id="GO:0008236">
    <property type="term" value="F:serine-type peptidase activity"/>
    <property type="evidence" value="ECO:0007669"/>
    <property type="project" value="UniProtKB-KW"/>
</dbReference>
<dbReference type="GO" id="GO:0006508">
    <property type="term" value="P:proteolysis"/>
    <property type="evidence" value="ECO:0007669"/>
    <property type="project" value="UniProtKB-KW"/>
</dbReference>
<keyword evidence="3 5" id="KW-0378">Hydrolase</keyword>
<dbReference type="Gene3D" id="2.30.42.10">
    <property type="match status" value="1"/>
</dbReference>
<dbReference type="GO" id="GO:0030288">
    <property type="term" value="C:outer membrane-bounded periplasmic space"/>
    <property type="evidence" value="ECO:0007669"/>
    <property type="project" value="TreeGrafter"/>
</dbReference>
<reference evidence="7 8" key="1">
    <citation type="submission" date="2013-12" db="EMBL/GenBank/DDBJ databases">
        <title>Comparative genomics of Petrotoga isolates.</title>
        <authorList>
            <person name="Nesbo C.L."/>
            <person name="Charchuk R."/>
            <person name="Chow K."/>
        </authorList>
    </citation>
    <scope>NUCLEOTIDE SEQUENCE [LARGE SCALE GENOMIC DNA]</scope>
    <source>
        <strain evidence="7 8">DSM 13574</strain>
    </source>
</reference>
<gene>
    <name evidence="7" type="ORF">X929_02525</name>
</gene>
<dbReference type="Gene3D" id="3.30.750.44">
    <property type="match status" value="1"/>
</dbReference>
<dbReference type="GO" id="GO:0007165">
    <property type="term" value="P:signal transduction"/>
    <property type="evidence" value="ECO:0007669"/>
    <property type="project" value="TreeGrafter"/>
</dbReference>
<evidence type="ECO:0000256" key="2">
    <source>
        <dbReference type="ARBA" id="ARBA00022670"/>
    </source>
</evidence>
<dbReference type="EMBL" id="AZRL01000004">
    <property type="protein sequence ID" value="PNR97640.1"/>
    <property type="molecule type" value="Genomic_DNA"/>
</dbReference>
<proteinExistence type="inferred from homology"/>
<evidence type="ECO:0000313" key="7">
    <source>
        <dbReference type="EMBL" id="PNR97640.1"/>
    </source>
</evidence>
<dbReference type="RefSeq" id="WP_103066471.1">
    <property type="nucleotide sequence ID" value="NZ_AZRL01000004.1"/>
</dbReference>
<dbReference type="AlphaFoldDB" id="A0A2K1P4C3"/>
<organism evidence="7 8">
    <name type="scientific">Petrotoga olearia DSM 13574</name>
    <dbReference type="NCBI Taxonomy" id="1122955"/>
    <lineage>
        <taxon>Bacteria</taxon>
        <taxon>Thermotogati</taxon>
        <taxon>Thermotogota</taxon>
        <taxon>Thermotogae</taxon>
        <taxon>Petrotogales</taxon>
        <taxon>Petrotogaceae</taxon>
        <taxon>Petrotoga</taxon>
    </lineage>
</organism>
<evidence type="ECO:0000256" key="3">
    <source>
        <dbReference type="ARBA" id="ARBA00022801"/>
    </source>
</evidence>
<evidence type="ECO:0000259" key="6">
    <source>
        <dbReference type="PROSITE" id="PS50106"/>
    </source>
</evidence>
<dbReference type="InterPro" id="IPR029045">
    <property type="entry name" value="ClpP/crotonase-like_dom_sf"/>
</dbReference>
<dbReference type="FunFam" id="2.30.42.10:FF:000063">
    <property type="entry name" value="Peptidase, S41 family"/>
    <property type="match status" value="1"/>
</dbReference>
<evidence type="ECO:0000256" key="5">
    <source>
        <dbReference type="RuleBase" id="RU004404"/>
    </source>
</evidence>
<dbReference type="NCBIfam" id="TIGR00225">
    <property type="entry name" value="prc"/>
    <property type="match status" value="1"/>
</dbReference>
<dbReference type="PANTHER" id="PTHR32060:SF30">
    <property type="entry name" value="CARBOXY-TERMINAL PROCESSING PROTEASE CTPA"/>
    <property type="match status" value="1"/>
</dbReference>
<dbReference type="SMART" id="SM00245">
    <property type="entry name" value="TSPc"/>
    <property type="match status" value="1"/>
</dbReference>
<comment type="similarity">
    <text evidence="1 5">Belongs to the peptidase S41A family.</text>
</comment>
<sequence length="426" mass="47407">MSKKKKKLLSVIIIFGLFITSWIFADTVSNSYQGNSVTQIYLDKFEEPIYSTLYYIVNYYYDKDNVDYDKIVDSTIEGMMRGLDDPFAWYLDSAQTEESNIDIEGRYGGVGLTIRYDYEMDAVIIVSPMNGTPAQRAGLMPNDYILSVDGTPTSELGLNKSASLMRGEPGTEVTLEIYRDTWTEPKNITLIREIIETKTVKFDTIEYKNKKLGYILLTNFAKTSSQEMKEALNNLSNQNIEGLIIDLRNNPGGLLQSAVEITSMFLKSGEVVSIKYFDGTKETIPTIPGNYYSFLQNIPVVLLVNEGSASASEILTGALKDNSVATVIGETTYGKAAVQNTFSLSTGGEIWLPIAHYFTPSGSDIHLKGIKPDIEVSNPEREVISMTEISEEEATQAFYTTTEKPVLNIEEDLQLKTALDFLTGGN</sequence>
<dbReference type="PROSITE" id="PS50106">
    <property type="entry name" value="PDZ"/>
    <property type="match status" value="1"/>
</dbReference>
<dbReference type="Proteomes" id="UP000236434">
    <property type="component" value="Unassembled WGS sequence"/>
</dbReference>
<keyword evidence="4 5" id="KW-0720">Serine protease</keyword>
<dbReference type="InterPro" id="IPR004447">
    <property type="entry name" value="Peptidase_S41A"/>
</dbReference>
<feature type="domain" description="PDZ" evidence="6">
    <location>
        <begin position="100"/>
        <end position="166"/>
    </location>
</feature>
<dbReference type="OrthoDB" id="9812068at2"/>
<comment type="caution">
    <text evidence="7">The sequence shown here is derived from an EMBL/GenBank/DDBJ whole genome shotgun (WGS) entry which is preliminary data.</text>
</comment>
<evidence type="ECO:0000256" key="4">
    <source>
        <dbReference type="ARBA" id="ARBA00022825"/>
    </source>
</evidence>
<protein>
    <submittedName>
        <fullName evidence="7">Peptidase S41</fullName>
    </submittedName>
</protein>